<dbReference type="Proteomes" id="UP000799118">
    <property type="component" value="Unassembled WGS sequence"/>
</dbReference>
<name>A0A6A4HGH0_9AGAR</name>
<organism evidence="1 2">
    <name type="scientific">Gymnopus androsaceus JB14</name>
    <dbReference type="NCBI Taxonomy" id="1447944"/>
    <lineage>
        <taxon>Eukaryota</taxon>
        <taxon>Fungi</taxon>
        <taxon>Dikarya</taxon>
        <taxon>Basidiomycota</taxon>
        <taxon>Agaricomycotina</taxon>
        <taxon>Agaricomycetes</taxon>
        <taxon>Agaricomycetidae</taxon>
        <taxon>Agaricales</taxon>
        <taxon>Marasmiineae</taxon>
        <taxon>Omphalotaceae</taxon>
        <taxon>Gymnopus</taxon>
    </lineage>
</organism>
<accession>A0A6A4HGH0</accession>
<proteinExistence type="predicted"/>
<reference evidence="1" key="1">
    <citation type="journal article" date="2019" name="Environ. Microbiol.">
        <title>Fungal ecological strategies reflected in gene transcription - a case study of two litter decomposers.</title>
        <authorList>
            <person name="Barbi F."/>
            <person name="Kohler A."/>
            <person name="Barry K."/>
            <person name="Baskaran P."/>
            <person name="Daum C."/>
            <person name="Fauchery L."/>
            <person name="Ihrmark K."/>
            <person name="Kuo A."/>
            <person name="LaButti K."/>
            <person name="Lipzen A."/>
            <person name="Morin E."/>
            <person name="Grigoriev I.V."/>
            <person name="Henrissat B."/>
            <person name="Lindahl B."/>
            <person name="Martin F."/>
        </authorList>
    </citation>
    <scope>NUCLEOTIDE SEQUENCE</scope>
    <source>
        <strain evidence="1">JB14</strain>
    </source>
</reference>
<evidence type="ECO:0000313" key="2">
    <source>
        <dbReference type="Proteomes" id="UP000799118"/>
    </source>
</evidence>
<protein>
    <submittedName>
        <fullName evidence="1">Uncharacterized protein</fullName>
    </submittedName>
</protein>
<keyword evidence="2" id="KW-1185">Reference proteome</keyword>
<dbReference type="OrthoDB" id="3209743at2759"/>
<dbReference type="EMBL" id="ML769509">
    <property type="protein sequence ID" value="KAE9396708.1"/>
    <property type="molecule type" value="Genomic_DNA"/>
</dbReference>
<sequence>MGGEGPYIDFDPDNVGKWSAHTGIKPLSQYELEAMWVRAAPLLQEIVVNPLVKDYGWSVIDGHAYISDELSTGDTRVNMVHSWKKKAGSCPSVLRGVQGITLQGDITKNSIASFLDRNQTTLWTKQFGYFDAKRINRNSDTMYIDSIPPLSNYIYLIQCLVPGIITLVRMDEIDDYGEITDGSWIS</sequence>
<evidence type="ECO:0000313" key="1">
    <source>
        <dbReference type="EMBL" id="KAE9396708.1"/>
    </source>
</evidence>
<dbReference type="AlphaFoldDB" id="A0A6A4HGH0"/>
<gene>
    <name evidence="1" type="ORF">BT96DRAFT_996483</name>
</gene>